<feature type="transmembrane region" description="Helical" evidence="2">
    <location>
        <begin position="322"/>
        <end position="340"/>
    </location>
</feature>
<dbReference type="Proteomes" id="UP000523000">
    <property type="component" value="Unassembled WGS sequence"/>
</dbReference>
<keyword evidence="2" id="KW-0472">Membrane</keyword>
<organism evidence="3 4">
    <name type="scientific">Paeniglutamicibacter cryotolerans</name>
    <dbReference type="NCBI Taxonomy" id="670079"/>
    <lineage>
        <taxon>Bacteria</taxon>
        <taxon>Bacillati</taxon>
        <taxon>Actinomycetota</taxon>
        <taxon>Actinomycetes</taxon>
        <taxon>Micrococcales</taxon>
        <taxon>Micrococcaceae</taxon>
        <taxon>Paeniglutamicibacter</taxon>
    </lineage>
</organism>
<accession>A0A839QKJ5</accession>
<feature type="compositionally biased region" description="Low complexity" evidence="1">
    <location>
        <begin position="61"/>
        <end position="72"/>
    </location>
</feature>
<keyword evidence="4" id="KW-1185">Reference proteome</keyword>
<keyword evidence="2" id="KW-0812">Transmembrane</keyword>
<protein>
    <submittedName>
        <fullName evidence="3">Uncharacterized protein</fullName>
    </submittedName>
</protein>
<dbReference type="EMBL" id="JACHVS010000001">
    <property type="protein sequence ID" value="MBB2995284.1"/>
    <property type="molecule type" value="Genomic_DNA"/>
</dbReference>
<comment type="caution">
    <text evidence="3">The sequence shown here is derived from an EMBL/GenBank/DDBJ whole genome shotgun (WGS) entry which is preliminary data.</text>
</comment>
<proteinExistence type="predicted"/>
<dbReference type="AlphaFoldDB" id="A0A839QKJ5"/>
<feature type="transmembrane region" description="Helical" evidence="2">
    <location>
        <begin position="352"/>
        <end position="368"/>
    </location>
</feature>
<dbReference type="RefSeq" id="WP_183510574.1">
    <property type="nucleotide sequence ID" value="NZ_BAABGK010000022.1"/>
</dbReference>
<feature type="transmembrane region" description="Helical" evidence="2">
    <location>
        <begin position="491"/>
        <end position="508"/>
    </location>
</feature>
<feature type="region of interest" description="Disordered" evidence="1">
    <location>
        <begin position="1"/>
        <end position="79"/>
    </location>
</feature>
<gene>
    <name evidence="3" type="ORF">E9229_001475</name>
</gene>
<evidence type="ECO:0000256" key="1">
    <source>
        <dbReference type="SAM" id="MobiDB-lite"/>
    </source>
</evidence>
<feature type="compositionally biased region" description="Low complexity" evidence="1">
    <location>
        <begin position="9"/>
        <end position="25"/>
    </location>
</feature>
<evidence type="ECO:0000256" key="2">
    <source>
        <dbReference type="SAM" id="Phobius"/>
    </source>
</evidence>
<feature type="transmembrane region" description="Helical" evidence="2">
    <location>
        <begin position="414"/>
        <end position="433"/>
    </location>
</feature>
<sequence length="530" mass="57062">MVDSDTDRSPAAAARRRLSASAPAPQSSPLPGAPRRETSGSHIPLNPRDAPAIPPTPQRPAPGAAPEAPEGGFSLSNWFDGIPEPDWEAIGDRVMATPAVLATTYRETRAQAKVRAIRNAAEHEAKRLNLIEAQATAKAAQVIADQQEAQAKARAEAQRVAKAKRDAEHLAVAAKQADIEAHRLAERERLVAFQAVAVSDAFLRNQRILDAQLAAEARQARLPPPPTSAERLEAEVSAARAAIEASRTPLYVAPYDLPSTAPNPPANGADMLRRVLVSLVAVLVPAGFWWWAGIEALGFGFPEGHLFSPGRSLLAPAAEAQWIWPVIFSGFIAFAIYQWFPSQRSALRQRAVGYPAAAALLLGFGWLWCTHAGLELPALALCMGTTTAICYALRQLNLLTARSTWERVFTDAPVALFLGWMLALTPASIAGLFGGRGPVQQFFAVLALMAVVCLAAAWAMTERGRVVLALGFGWCMFWVVTERLLGPFPSVWVALAACLGAFVVLVAAENRRYQINHAEHRAARGQSTIF</sequence>
<feature type="transmembrane region" description="Helical" evidence="2">
    <location>
        <begin position="439"/>
        <end position="459"/>
    </location>
</feature>
<feature type="transmembrane region" description="Helical" evidence="2">
    <location>
        <begin position="275"/>
        <end position="292"/>
    </location>
</feature>
<evidence type="ECO:0000313" key="4">
    <source>
        <dbReference type="Proteomes" id="UP000523000"/>
    </source>
</evidence>
<name>A0A839QKJ5_9MICC</name>
<reference evidence="3 4" key="1">
    <citation type="submission" date="2020-08" db="EMBL/GenBank/DDBJ databases">
        <title>Sequencing the genomes of 1000 actinobacteria strains.</title>
        <authorList>
            <person name="Klenk H.-P."/>
        </authorList>
    </citation>
    <scope>NUCLEOTIDE SEQUENCE [LARGE SCALE GENOMIC DNA]</scope>
    <source>
        <strain evidence="3 4">DSM 22826</strain>
    </source>
</reference>
<keyword evidence="2" id="KW-1133">Transmembrane helix</keyword>
<evidence type="ECO:0000313" key="3">
    <source>
        <dbReference type="EMBL" id="MBB2995284.1"/>
    </source>
</evidence>